<reference evidence="2" key="1">
    <citation type="submission" date="2025-08" db="UniProtKB">
        <authorList>
            <consortium name="Ensembl"/>
        </authorList>
    </citation>
    <scope>IDENTIFICATION</scope>
</reference>
<dbReference type="PANTHER" id="PTHR15044:SF0">
    <property type="entry name" value="PRO-FMRFAMIDE-RELATED NEUROPEPTIDE FF"/>
    <property type="match status" value="1"/>
</dbReference>
<dbReference type="PRINTS" id="PR01682">
    <property type="entry name" value="FMRFAMIDEPEP"/>
</dbReference>
<evidence type="ECO:0000313" key="3">
    <source>
        <dbReference type="Proteomes" id="UP000265000"/>
    </source>
</evidence>
<proteinExistence type="predicted"/>
<dbReference type="Proteomes" id="UP000265000">
    <property type="component" value="Unplaced"/>
</dbReference>
<keyword evidence="3" id="KW-1185">Reference proteome</keyword>
<dbReference type="AlphaFoldDB" id="A0A3Q2PLC4"/>
<feature type="chain" id="PRO_5018535170" evidence="1">
    <location>
        <begin position="23"/>
        <end position="128"/>
    </location>
</feature>
<organism evidence="2 3">
    <name type="scientific">Fundulus heteroclitus</name>
    <name type="common">Killifish</name>
    <name type="synonym">Mummichog</name>
    <dbReference type="NCBI Taxonomy" id="8078"/>
    <lineage>
        <taxon>Eukaryota</taxon>
        <taxon>Metazoa</taxon>
        <taxon>Chordata</taxon>
        <taxon>Craniata</taxon>
        <taxon>Vertebrata</taxon>
        <taxon>Euteleostomi</taxon>
        <taxon>Actinopterygii</taxon>
        <taxon>Neopterygii</taxon>
        <taxon>Teleostei</taxon>
        <taxon>Neoteleostei</taxon>
        <taxon>Acanthomorphata</taxon>
        <taxon>Ovalentaria</taxon>
        <taxon>Atherinomorphae</taxon>
        <taxon>Cyprinodontiformes</taxon>
        <taxon>Fundulidae</taxon>
        <taxon>Fundulus</taxon>
    </lineage>
</organism>
<dbReference type="InterPro" id="IPR008065">
    <property type="entry name" value="NPFF"/>
</dbReference>
<protein>
    <submittedName>
        <fullName evidence="2">Neuropeptide FF-amide peptide precursor</fullName>
    </submittedName>
</protein>
<dbReference type="PIRSF" id="PIRSF038092">
    <property type="entry name" value="FMRFamid-rel_pep_precur"/>
    <property type="match status" value="1"/>
</dbReference>
<reference evidence="2" key="2">
    <citation type="submission" date="2025-09" db="UniProtKB">
        <authorList>
            <consortium name="Ensembl"/>
        </authorList>
    </citation>
    <scope>IDENTIFICATION</scope>
</reference>
<dbReference type="Pfam" id="PF15085">
    <property type="entry name" value="NPFF"/>
    <property type="match status" value="1"/>
</dbReference>
<dbReference type="STRING" id="8078.ENSFHEP00000014046"/>
<dbReference type="GeneTree" id="ENSGT00390000015021"/>
<dbReference type="Ensembl" id="ENSFHET00000021760.1">
    <property type="protein sequence ID" value="ENSFHEP00000014046.1"/>
    <property type="gene ID" value="ENSFHEG00000015594.1"/>
</dbReference>
<accession>A0A3Q2PLC4</accession>
<sequence length="128" mass="14010">MDTAAVVTLLALILAMAGVSQALHVQGGGDKNDILAGNSEENMADRLLGLEIESRDDSLDDRLLASVLRALLLGFQRETRESVLHQPQRFGRSSKGEVVLEDQIQARDWEAAPGQIWSMAVPQRFGKK</sequence>
<feature type="signal peptide" evidence="1">
    <location>
        <begin position="1"/>
        <end position="22"/>
    </location>
</feature>
<name>A0A3Q2PLC4_FUNHE</name>
<evidence type="ECO:0000313" key="2">
    <source>
        <dbReference type="Ensembl" id="ENSFHEP00000014046.1"/>
    </source>
</evidence>
<dbReference type="PANTHER" id="PTHR15044">
    <property type="entry name" value="NEUROPEPTIDE FF"/>
    <property type="match status" value="1"/>
</dbReference>
<keyword evidence="1" id="KW-0732">Signal</keyword>
<dbReference type="GO" id="GO:0005184">
    <property type="term" value="F:neuropeptide hormone activity"/>
    <property type="evidence" value="ECO:0007669"/>
    <property type="project" value="InterPro"/>
</dbReference>
<evidence type="ECO:0000256" key="1">
    <source>
        <dbReference type="SAM" id="SignalP"/>
    </source>
</evidence>